<dbReference type="GO" id="GO:0016787">
    <property type="term" value="F:hydrolase activity"/>
    <property type="evidence" value="ECO:0007669"/>
    <property type="project" value="UniProtKB-KW"/>
</dbReference>
<organism evidence="1 2">
    <name type="scientific">Mycolicibacter arupensis</name>
    <dbReference type="NCBI Taxonomy" id="342002"/>
    <lineage>
        <taxon>Bacteria</taxon>
        <taxon>Bacillati</taxon>
        <taxon>Actinomycetota</taxon>
        <taxon>Actinomycetes</taxon>
        <taxon>Mycobacteriales</taxon>
        <taxon>Mycobacteriaceae</taxon>
        <taxon>Mycolicibacter</taxon>
    </lineage>
</organism>
<comment type="caution">
    <text evidence="1">The sequence shown here is derived from an EMBL/GenBank/DDBJ whole genome shotgun (WGS) entry which is preliminary data.</text>
</comment>
<proteinExistence type="predicted"/>
<dbReference type="InterPro" id="IPR029058">
    <property type="entry name" value="AB_hydrolase_fold"/>
</dbReference>
<gene>
    <name evidence="1" type="ORF">E6Q54_20500</name>
</gene>
<evidence type="ECO:0000313" key="1">
    <source>
        <dbReference type="EMBL" id="TXI51487.1"/>
    </source>
</evidence>
<name>A0A5C7XPQ4_9MYCO</name>
<sequence length="117" mass="12026">LRNDGLAAVVTQMRASSPAWLGDELTRSWTAQWPQLPDALEEAAGYVAPTHAELASLPVPMGVTAAVDDAVHPLQTASEWAATAPHAALCTVTLEQIGADPTALGNACVKALMIAAG</sequence>
<protein>
    <submittedName>
        <fullName evidence="1">Alpha/beta hydrolase</fullName>
    </submittedName>
</protein>
<feature type="non-terminal residue" evidence="1">
    <location>
        <position position="1"/>
    </location>
</feature>
<accession>A0A5C7XPQ4</accession>
<dbReference type="EMBL" id="SSGD01000148">
    <property type="protein sequence ID" value="TXI51487.1"/>
    <property type="molecule type" value="Genomic_DNA"/>
</dbReference>
<dbReference type="SUPFAM" id="SSF53474">
    <property type="entry name" value="alpha/beta-Hydrolases"/>
    <property type="match status" value="1"/>
</dbReference>
<keyword evidence="1" id="KW-0378">Hydrolase</keyword>
<dbReference type="AlphaFoldDB" id="A0A5C7XPQ4"/>
<evidence type="ECO:0000313" key="2">
    <source>
        <dbReference type="Proteomes" id="UP000321797"/>
    </source>
</evidence>
<reference evidence="1 2" key="1">
    <citation type="submission" date="2018-09" db="EMBL/GenBank/DDBJ databases">
        <title>Metagenome Assembled Genomes from an Advanced Water Purification Facility.</title>
        <authorList>
            <person name="Stamps B.W."/>
            <person name="Spear J.R."/>
        </authorList>
    </citation>
    <scope>NUCLEOTIDE SEQUENCE [LARGE SCALE GENOMIC DNA]</scope>
    <source>
        <strain evidence="1">Bin_29_2</strain>
    </source>
</reference>
<dbReference type="Proteomes" id="UP000321797">
    <property type="component" value="Unassembled WGS sequence"/>
</dbReference>